<dbReference type="SUPFAM" id="SSF52200">
    <property type="entry name" value="Toll/Interleukin receptor TIR domain"/>
    <property type="match status" value="1"/>
</dbReference>
<dbReference type="InterPro" id="IPR035897">
    <property type="entry name" value="Toll_tir_struct_dom_sf"/>
</dbReference>
<keyword evidence="5" id="KW-1185">Reference proteome</keyword>
<feature type="transmembrane region" description="Helical" evidence="2">
    <location>
        <begin position="12"/>
        <end position="30"/>
    </location>
</feature>
<accession>A0A151UAF3</accession>
<evidence type="ECO:0000256" key="2">
    <source>
        <dbReference type="SAM" id="Phobius"/>
    </source>
</evidence>
<feature type="transmembrane region" description="Helical" evidence="2">
    <location>
        <begin position="73"/>
        <end position="93"/>
    </location>
</feature>
<feature type="transmembrane region" description="Helical" evidence="2">
    <location>
        <begin position="140"/>
        <end position="168"/>
    </location>
</feature>
<dbReference type="STRING" id="3821.A0A151UAF3"/>
<dbReference type="PROSITE" id="PS50104">
    <property type="entry name" value="TIR"/>
    <property type="match status" value="1"/>
</dbReference>
<dbReference type="PANTHER" id="PTHR32009">
    <property type="entry name" value="TMV RESISTANCE PROTEIN N-LIKE"/>
    <property type="match status" value="1"/>
</dbReference>
<evidence type="ECO:0000256" key="1">
    <source>
        <dbReference type="ARBA" id="ARBA00023027"/>
    </source>
</evidence>
<proteinExistence type="predicted"/>
<dbReference type="GO" id="GO:0007165">
    <property type="term" value="P:signal transduction"/>
    <property type="evidence" value="ECO:0007669"/>
    <property type="project" value="InterPro"/>
</dbReference>
<protein>
    <submittedName>
        <fullName evidence="4">TMV resistance protein N</fullName>
    </submittedName>
</protein>
<dbReference type="Gene3D" id="3.40.50.10140">
    <property type="entry name" value="Toll/interleukin-1 receptor homology (TIR) domain"/>
    <property type="match status" value="1"/>
</dbReference>
<keyword evidence="2" id="KW-0472">Membrane</keyword>
<dbReference type="PANTHER" id="PTHR32009:SF100">
    <property type="entry name" value="TOLL-INTERLEUKIN-RESISTANCE (TIR) DOMAIN FAMILY PROTEIN"/>
    <property type="match status" value="1"/>
</dbReference>
<keyword evidence="2" id="KW-1133">Transmembrane helix</keyword>
<dbReference type="InterPro" id="IPR000157">
    <property type="entry name" value="TIR_dom"/>
</dbReference>
<dbReference type="Gramene" id="C.cajan_19908.t">
    <property type="protein sequence ID" value="C.cajan_19908.t.cds1"/>
    <property type="gene ID" value="C.cajan_19908"/>
</dbReference>
<name>A0A151UAF3_CAJCA</name>
<feature type="domain" description="TIR" evidence="3">
    <location>
        <begin position="213"/>
        <end position="344"/>
    </location>
</feature>
<dbReference type="AlphaFoldDB" id="A0A151UAF3"/>
<dbReference type="Proteomes" id="UP000075243">
    <property type="component" value="Chromosome 1"/>
</dbReference>
<keyword evidence="1" id="KW-0520">NAD</keyword>
<keyword evidence="2" id="KW-0812">Transmembrane</keyword>
<evidence type="ECO:0000313" key="5">
    <source>
        <dbReference type="Proteomes" id="UP000075243"/>
    </source>
</evidence>
<dbReference type="Pfam" id="PF01582">
    <property type="entry name" value="TIR"/>
    <property type="match status" value="1"/>
</dbReference>
<dbReference type="EMBL" id="CM003603">
    <property type="protein sequence ID" value="KYP76262.1"/>
    <property type="molecule type" value="Genomic_DNA"/>
</dbReference>
<gene>
    <name evidence="4" type="ORF">KK1_020495</name>
</gene>
<reference evidence="4 5" key="1">
    <citation type="journal article" date="2012" name="Nat. Biotechnol.">
        <title>Draft genome sequence of pigeonpea (Cajanus cajan), an orphan legume crop of resource-poor farmers.</title>
        <authorList>
            <person name="Varshney R.K."/>
            <person name="Chen W."/>
            <person name="Li Y."/>
            <person name="Bharti A.K."/>
            <person name="Saxena R.K."/>
            <person name="Schlueter J.A."/>
            <person name="Donoghue M.T."/>
            <person name="Azam S."/>
            <person name="Fan G."/>
            <person name="Whaley A.M."/>
            <person name="Farmer A.D."/>
            <person name="Sheridan J."/>
            <person name="Iwata A."/>
            <person name="Tuteja R."/>
            <person name="Penmetsa R.V."/>
            <person name="Wu W."/>
            <person name="Upadhyaya H.D."/>
            <person name="Yang S.P."/>
            <person name="Shah T."/>
            <person name="Saxena K.B."/>
            <person name="Michael T."/>
            <person name="McCombie W.R."/>
            <person name="Yang B."/>
            <person name="Zhang G."/>
            <person name="Yang H."/>
            <person name="Wang J."/>
            <person name="Spillane C."/>
            <person name="Cook D.R."/>
            <person name="May G.D."/>
            <person name="Xu X."/>
            <person name="Jackson S.A."/>
        </authorList>
    </citation>
    <scope>NUCLEOTIDE SEQUENCE [LARGE SCALE GENOMIC DNA]</scope>
    <source>
        <strain evidence="5">cv. Asha</strain>
    </source>
</reference>
<feature type="transmembrane region" description="Helical" evidence="2">
    <location>
        <begin position="109"/>
        <end position="128"/>
    </location>
</feature>
<dbReference type="SMART" id="SM00255">
    <property type="entry name" value="TIR"/>
    <property type="match status" value="1"/>
</dbReference>
<evidence type="ECO:0000313" key="4">
    <source>
        <dbReference type="EMBL" id="KYP76262.1"/>
    </source>
</evidence>
<sequence>MSSVCVLPTVVWRIIGFVSSLVGIITYAVSSPFNKLFNYHELGFLVFIIYCALGSFLCCLMLCTTTWRLPKNTLLTAHVLFFVLMVTSVYSFYMDKTEANTKAKDADKVLNLVSCGSFSLMSLSLSRLSGLGFEAGVFNFFLGSLMLAVMKWSLKFALAAAVFCYVLINIRIHSDSDSDGGDMEETDVALIENGGRRRNASEVQVPPELRPPVMYDVFISFRDKDTSDIPEYLACALLKKSLRVYAHPELTGDHVPQTVIEEIGKAQVSVVVFSKSYLETNWCLHEFHFIMACRARYARTVIPVFYNVHRTAIQDYSSNYVSIKKLCDDNGFSQIYAEDLSSDLAEAASLQGWEMLRASRPYELLESVSDHVLSHCKLNLDHS</sequence>
<organism evidence="4 5">
    <name type="scientific">Cajanus cajan</name>
    <name type="common">Pigeon pea</name>
    <name type="synonym">Cajanus indicus</name>
    <dbReference type="NCBI Taxonomy" id="3821"/>
    <lineage>
        <taxon>Eukaryota</taxon>
        <taxon>Viridiplantae</taxon>
        <taxon>Streptophyta</taxon>
        <taxon>Embryophyta</taxon>
        <taxon>Tracheophyta</taxon>
        <taxon>Spermatophyta</taxon>
        <taxon>Magnoliopsida</taxon>
        <taxon>eudicotyledons</taxon>
        <taxon>Gunneridae</taxon>
        <taxon>Pentapetalae</taxon>
        <taxon>rosids</taxon>
        <taxon>fabids</taxon>
        <taxon>Fabales</taxon>
        <taxon>Fabaceae</taxon>
        <taxon>Papilionoideae</taxon>
        <taxon>50 kb inversion clade</taxon>
        <taxon>NPAAA clade</taxon>
        <taxon>indigoferoid/millettioid clade</taxon>
        <taxon>Phaseoleae</taxon>
        <taxon>Cajanus</taxon>
    </lineage>
</organism>
<feature type="transmembrane region" description="Helical" evidence="2">
    <location>
        <begin position="42"/>
        <end position="67"/>
    </location>
</feature>
<evidence type="ECO:0000259" key="3">
    <source>
        <dbReference type="PROSITE" id="PS50104"/>
    </source>
</evidence>